<keyword evidence="2 4" id="KW-0547">Nucleotide-binding</keyword>
<keyword evidence="6" id="KW-1185">Reference proteome</keyword>
<keyword evidence="4" id="KW-0460">Magnesium</keyword>
<reference evidence="5 6" key="1">
    <citation type="submission" date="2024-09" db="EMBL/GenBank/DDBJ databases">
        <authorList>
            <person name="Sun Q."/>
            <person name="Mori K."/>
        </authorList>
    </citation>
    <scope>NUCLEOTIDE SEQUENCE [LARGE SCALE GENOMIC DNA]</scope>
    <source>
        <strain evidence="5 6">CGMCC 1.9126</strain>
    </source>
</reference>
<dbReference type="PANTHER" id="PTHR23407:SF1">
    <property type="entry name" value="5-FORMYLTETRAHYDROFOLATE CYCLO-LIGASE"/>
    <property type="match status" value="1"/>
</dbReference>
<comment type="similarity">
    <text evidence="1 4">Belongs to the 5-formyltetrahydrofolate cyclo-ligase family.</text>
</comment>
<evidence type="ECO:0000256" key="2">
    <source>
        <dbReference type="ARBA" id="ARBA00022741"/>
    </source>
</evidence>
<keyword evidence="3 4" id="KW-0067">ATP-binding</keyword>
<name>A0ABV6KMA4_9BACI</name>
<dbReference type="Pfam" id="PF01812">
    <property type="entry name" value="5-FTHF_cyc-lig"/>
    <property type="match status" value="1"/>
</dbReference>
<dbReference type="RefSeq" id="WP_377057627.1">
    <property type="nucleotide sequence ID" value="NZ_JBHLUU010000015.1"/>
</dbReference>
<comment type="caution">
    <text evidence="5">The sequence shown here is derived from an EMBL/GenBank/DDBJ whole genome shotgun (WGS) entry which is preliminary data.</text>
</comment>
<dbReference type="NCBIfam" id="TIGR02727">
    <property type="entry name" value="MTHFS_bact"/>
    <property type="match status" value="1"/>
</dbReference>
<protein>
    <recommendedName>
        <fullName evidence="4">5-formyltetrahydrofolate cyclo-ligase</fullName>
        <ecNumber evidence="4">6.3.3.2</ecNumber>
    </recommendedName>
</protein>
<dbReference type="SUPFAM" id="SSF100950">
    <property type="entry name" value="NagB/RpiA/CoA transferase-like"/>
    <property type="match status" value="1"/>
</dbReference>
<comment type="cofactor">
    <cofactor evidence="4">
        <name>Mg(2+)</name>
        <dbReference type="ChEBI" id="CHEBI:18420"/>
    </cofactor>
</comment>
<evidence type="ECO:0000313" key="5">
    <source>
        <dbReference type="EMBL" id="MFC0474447.1"/>
    </source>
</evidence>
<evidence type="ECO:0000256" key="3">
    <source>
        <dbReference type="ARBA" id="ARBA00022840"/>
    </source>
</evidence>
<dbReference type="Proteomes" id="UP001589738">
    <property type="component" value="Unassembled WGS sequence"/>
</dbReference>
<evidence type="ECO:0000256" key="1">
    <source>
        <dbReference type="ARBA" id="ARBA00010638"/>
    </source>
</evidence>
<organism evidence="5 6">
    <name type="scientific">Robertmurraya beringensis</name>
    <dbReference type="NCBI Taxonomy" id="641660"/>
    <lineage>
        <taxon>Bacteria</taxon>
        <taxon>Bacillati</taxon>
        <taxon>Bacillota</taxon>
        <taxon>Bacilli</taxon>
        <taxon>Bacillales</taxon>
        <taxon>Bacillaceae</taxon>
        <taxon>Robertmurraya</taxon>
    </lineage>
</organism>
<dbReference type="GO" id="GO:0030272">
    <property type="term" value="F:5-formyltetrahydrofolate cyclo-ligase activity"/>
    <property type="evidence" value="ECO:0007669"/>
    <property type="project" value="UniProtKB-EC"/>
</dbReference>
<dbReference type="InterPro" id="IPR002698">
    <property type="entry name" value="FTHF_cligase"/>
</dbReference>
<dbReference type="PANTHER" id="PTHR23407">
    <property type="entry name" value="ATPASE INHIBITOR/5-FORMYLTETRAHYDROFOLATE CYCLO-LIGASE"/>
    <property type="match status" value="1"/>
</dbReference>
<evidence type="ECO:0000256" key="4">
    <source>
        <dbReference type="RuleBase" id="RU361279"/>
    </source>
</evidence>
<dbReference type="EMBL" id="JBHLUU010000015">
    <property type="protein sequence ID" value="MFC0474447.1"/>
    <property type="molecule type" value="Genomic_DNA"/>
</dbReference>
<proteinExistence type="inferred from homology"/>
<dbReference type="PIRSF" id="PIRSF006806">
    <property type="entry name" value="FTHF_cligase"/>
    <property type="match status" value="1"/>
</dbReference>
<dbReference type="Gene3D" id="3.40.50.10420">
    <property type="entry name" value="NagB/RpiA/CoA transferase-like"/>
    <property type="match status" value="1"/>
</dbReference>
<dbReference type="InterPro" id="IPR037171">
    <property type="entry name" value="NagB/RpiA_transferase-like"/>
</dbReference>
<evidence type="ECO:0000313" key="6">
    <source>
        <dbReference type="Proteomes" id="UP001589738"/>
    </source>
</evidence>
<keyword evidence="4" id="KW-0479">Metal-binding</keyword>
<dbReference type="InterPro" id="IPR024185">
    <property type="entry name" value="FTHF_cligase-like_sf"/>
</dbReference>
<gene>
    <name evidence="5" type="ORF">ACFFHF_03930</name>
</gene>
<dbReference type="EC" id="6.3.3.2" evidence="4"/>
<accession>A0ABV6KMA4</accession>
<sequence>MTSKRFLRTILQQDLQKKPQQQYENQSTQIATRLFKTEEWRDATTIAITISRTPEVDTYPIIREAWEAGKTIVVPKCHKETRTMTFHRIQSFEQLETVFFGLLEPIVSQTVEVHKSKIDLVIVPGLGYTSKGYRIGFGGGYYDRFLSDYEGNTISLAFPEQIIPSLPLEPHDIPVKKLITSEEVIGID</sequence>
<comment type="catalytic activity">
    <reaction evidence="4">
        <text>(6S)-5-formyl-5,6,7,8-tetrahydrofolate + ATP = (6R)-5,10-methenyltetrahydrofolate + ADP + phosphate</text>
        <dbReference type="Rhea" id="RHEA:10488"/>
        <dbReference type="ChEBI" id="CHEBI:30616"/>
        <dbReference type="ChEBI" id="CHEBI:43474"/>
        <dbReference type="ChEBI" id="CHEBI:57455"/>
        <dbReference type="ChEBI" id="CHEBI:57457"/>
        <dbReference type="ChEBI" id="CHEBI:456216"/>
        <dbReference type="EC" id="6.3.3.2"/>
    </reaction>
</comment>
<keyword evidence="5" id="KW-0436">Ligase</keyword>